<evidence type="ECO:0000313" key="6">
    <source>
        <dbReference type="EMBL" id="MEO3940747.1"/>
    </source>
</evidence>
<dbReference type="Proteomes" id="UP001448614">
    <property type="component" value="Unassembled WGS sequence"/>
</dbReference>
<dbReference type="InterPro" id="IPR036388">
    <property type="entry name" value="WH-like_DNA-bd_sf"/>
</dbReference>
<dbReference type="SUPFAM" id="SSF52172">
    <property type="entry name" value="CheY-like"/>
    <property type="match status" value="1"/>
</dbReference>
<dbReference type="PIRSF" id="PIRSF036625">
    <property type="entry name" value="GAF_ANTAR"/>
    <property type="match status" value="1"/>
</dbReference>
<accession>A0ABV0GQ95</accession>
<keyword evidence="3" id="KW-0805">Transcription regulation</keyword>
<dbReference type="InterPro" id="IPR005561">
    <property type="entry name" value="ANTAR"/>
</dbReference>
<dbReference type="InterPro" id="IPR029016">
    <property type="entry name" value="GAF-like_dom_sf"/>
</dbReference>
<keyword evidence="2" id="KW-0418">Kinase</keyword>
<reference evidence="6 7" key="1">
    <citation type="journal article" date="2024" name="Appl. Microbiol. Biotechnol.">
        <title>Biosynthetic gene clusters with biotechnological applications in novel Antarctic isolates from Actinomycetota.</title>
        <authorList>
            <person name="Bruna P."/>
            <person name="Nunez-Montero K."/>
            <person name="Contreras M.J."/>
            <person name="Leal K."/>
            <person name="Garcia M."/>
            <person name="Abanto M."/>
            <person name="Barrientos L."/>
        </authorList>
    </citation>
    <scope>NUCLEOTIDE SEQUENCE [LARGE SCALE GENOMIC DNA]</scope>
    <source>
        <strain evidence="6 7">Se16.17</strain>
    </source>
</reference>
<evidence type="ECO:0000256" key="2">
    <source>
        <dbReference type="ARBA" id="ARBA00022777"/>
    </source>
</evidence>
<dbReference type="RefSeq" id="WP_026547993.1">
    <property type="nucleotide sequence ID" value="NZ_JBBMFV010000004.1"/>
</dbReference>
<name>A0ABV0GQ95_PAENI</name>
<evidence type="ECO:0000256" key="1">
    <source>
        <dbReference type="ARBA" id="ARBA00022679"/>
    </source>
</evidence>
<dbReference type="InterPro" id="IPR011006">
    <property type="entry name" value="CheY-like_superfamily"/>
</dbReference>
<feature type="domain" description="ANTAR" evidence="5">
    <location>
        <begin position="171"/>
        <end position="232"/>
    </location>
</feature>
<dbReference type="InterPro" id="IPR012074">
    <property type="entry name" value="GAF_ANTAR"/>
</dbReference>
<dbReference type="Gene3D" id="1.10.10.10">
    <property type="entry name" value="Winged helix-like DNA-binding domain superfamily/Winged helix DNA-binding domain"/>
    <property type="match status" value="1"/>
</dbReference>
<evidence type="ECO:0000259" key="5">
    <source>
        <dbReference type="PROSITE" id="PS50921"/>
    </source>
</evidence>
<sequence length="240" mass="25877">MTKKHLPLDELSGAIGRILGLLLTEEKVDQAVQSLSQAIKESVPGSIGAGVSILDSQGRRTSTGFTDSIVEQVDHLQYDLGQGPCLTAWASEESVLLTDVRTDTRWPEWSDAVSALPIRSVVSAPLMANGHSIGAIKVYASETDVFDASSTYLMELFASPAATLLSHIQSAETPRRISEGLQAALYSRDVVNRACGILMERHKTTHERALQQLILQSRDKNQSLQEVSAELVAGIPANGN</sequence>
<dbReference type="SUPFAM" id="SSF55781">
    <property type="entry name" value="GAF domain-like"/>
    <property type="match status" value="1"/>
</dbReference>
<organism evidence="6 7">
    <name type="scientific">Paenarthrobacter nicotinovorans</name>
    <name type="common">Arthrobacter nicotinovorans</name>
    <dbReference type="NCBI Taxonomy" id="29320"/>
    <lineage>
        <taxon>Bacteria</taxon>
        <taxon>Bacillati</taxon>
        <taxon>Actinomycetota</taxon>
        <taxon>Actinomycetes</taxon>
        <taxon>Micrococcales</taxon>
        <taxon>Micrococcaceae</taxon>
        <taxon>Paenarthrobacter</taxon>
    </lineage>
</organism>
<keyword evidence="1" id="KW-0808">Transferase</keyword>
<keyword evidence="7" id="KW-1185">Reference proteome</keyword>
<comment type="caution">
    <text evidence="6">The sequence shown here is derived from an EMBL/GenBank/DDBJ whole genome shotgun (WGS) entry which is preliminary data.</text>
</comment>
<dbReference type="SMART" id="SM00065">
    <property type="entry name" value="GAF"/>
    <property type="match status" value="1"/>
</dbReference>
<evidence type="ECO:0000256" key="4">
    <source>
        <dbReference type="ARBA" id="ARBA00023163"/>
    </source>
</evidence>
<proteinExistence type="predicted"/>
<dbReference type="InterPro" id="IPR003018">
    <property type="entry name" value="GAF"/>
</dbReference>
<dbReference type="EMBL" id="JBBMFV010000004">
    <property type="protein sequence ID" value="MEO3940747.1"/>
    <property type="molecule type" value="Genomic_DNA"/>
</dbReference>
<evidence type="ECO:0000313" key="7">
    <source>
        <dbReference type="Proteomes" id="UP001448614"/>
    </source>
</evidence>
<dbReference type="Pfam" id="PF03861">
    <property type="entry name" value="ANTAR"/>
    <property type="match status" value="1"/>
</dbReference>
<dbReference type="Pfam" id="PF13185">
    <property type="entry name" value="GAF_2"/>
    <property type="match status" value="1"/>
</dbReference>
<dbReference type="Gene3D" id="3.30.450.40">
    <property type="match status" value="1"/>
</dbReference>
<evidence type="ECO:0000256" key="3">
    <source>
        <dbReference type="ARBA" id="ARBA00023015"/>
    </source>
</evidence>
<dbReference type="SMART" id="SM01012">
    <property type="entry name" value="ANTAR"/>
    <property type="match status" value="1"/>
</dbReference>
<keyword evidence="4" id="KW-0804">Transcription</keyword>
<dbReference type="PROSITE" id="PS50921">
    <property type="entry name" value="ANTAR"/>
    <property type="match status" value="1"/>
</dbReference>
<protein>
    <submittedName>
        <fullName evidence="6">GAF and ANTAR domain-containing protein</fullName>
    </submittedName>
</protein>
<gene>
    <name evidence="6" type="ORF">V3C41_06645</name>
</gene>